<evidence type="ECO:0000256" key="2">
    <source>
        <dbReference type="ARBA" id="ARBA00023015"/>
    </source>
</evidence>
<evidence type="ECO:0000259" key="6">
    <source>
        <dbReference type="PROSITE" id="PS51755"/>
    </source>
</evidence>
<evidence type="ECO:0000256" key="4">
    <source>
        <dbReference type="ARBA" id="ARBA00023163"/>
    </source>
</evidence>
<dbReference type="InterPro" id="IPR000914">
    <property type="entry name" value="SBP_5_dom"/>
</dbReference>
<dbReference type="SUPFAM" id="SSF48452">
    <property type="entry name" value="TPR-like"/>
    <property type="match status" value="1"/>
</dbReference>
<evidence type="ECO:0000313" key="7">
    <source>
        <dbReference type="EMBL" id="MDA0165269.1"/>
    </source>
</evidence>
<feature type="domain" description="OmpR/PhoB-type" evidence="6">
    <location>
        <begin position="1"/>
        <end position="96"/>
    </location>
</feature>
<comment type="similarity">
    <text evidence="1">Belongs to the AfsR/DnrI/RedD regulatory family.</text>
</comment>
<accession>A0A9X3S437</accession>
<dbReference type="SMART" id="SM01043">
    <property type="entry name" value="BTAD"/>
    <property type="match status" value="1"/>
</dbReference>
<dbReference type="Gene3D" id="1.10.10.10">
    <property type="entry name" value="Winged helix-like DNA-binding domain superfamily/Winged helix DNA-binding domain"/>
    <property type="match status" value="1"/>
</dbReference>
<dbReference type="InterPro" id="IPR051677">
    <property type="entry name" value="AfsR-DnrI-RedD_regulator"/>
</dbReference>
<dbReference type="PROSITE" id="PS51755">
    <property type="entry name" value="OMPR_PHOB"/>
    <property type="match status" value="1"/>
</dbReference>
<dbReference type="SUPFAM" id="SSF53850">
    <property type="entry name" value="Periplasmic binding protein-like II"/>
    <property type="match status" value="1"/>
</dbReference>
<keyword evidence="4" id="KW-0804">Transcription</keyword>
<dbReference type="Gene3D" id="3.10.105.10">
    <property type="entry name" value="Dipeptide-binding Protein, Domain 3"/>
    <property type="match status" value="1"/>
</dbReference>
<protein>
    <submittedName>
        <fullName evidence="7">ABC transporter substrate-binding protein</fullName>
    </submittedName>
</protein>
<dbReference type="Pfam" id="PF03704">
    <property type="entry name" value="BTAD"/>
    <property type="match status" value="1"/>
</dbReference>
<dbReference type="PANTHER" id="PTHR35807:SF1">
    <property type="entry name" value="TRANSCRIPTIONAL REGULATOR REDD"/>
    <property type="match status" value="1"/>
</dbReference>
<dbReference type="Pfam" id="PF00486">
    <property type="entry name" value="Trans_reg_C"/>
    <property type="match status" value="1"/>
</dbReference>
<evidence type="ECO:0000313" key="8">
    <source>
        <dbReference type="Proteomes" id="UP001149140"/>
    </source>
</evidence>
<sequence length="1063" mass="112733">MDVFLLGPVEARLDGRPLALGARKQRALLAMLALEAGRTVSTDRLAEGLWGEALPSSAPKMVQHYVSQLRRLGADIATRGRGYELTLDGELDRERAERLLSDGRPRDALGLWRGAPLADVADEPFAASEIRQLDELHWRVAEAAVDADLDAGRHREILAELAGLLDAEPLRERFHAQRILALYRSGRQAEALAAYQQARALLVERIGVEPGAELRELQRAVLAQDPSLDLPRPAVAPRRRRRRRWALIAAAPLVALGVFAVARPGGLERIDEDHAGLIDGERIARQLRIGHGASAAIAGGGSVWVANALDGTVSRIDDEQVGAITVGGAPSALAYGLGSVWVADGSGRRVIQIDPEDNAVVARYAAGNAPRSVAVAGGALWVASGVDQAVRRIVIGRELTTQVVRLGSSATAIAAGAGAVWVASEETGTVARIDARSGKVVSTVGVGQGPSAIAVGEGAVWVVNRHDGTLSRIDPARNAVTGVVSVGRDPTAVAAGEGAVWVAGGEDRTVVRVDPVTVRVAGRVAVGSCPAAIAAARGAVWAAGVAPQATHRGGTLRVRMPTAKPIRVPIDWLHPEGWSWQTWNLSSLAYDGLVGYRRVGGASGATLVGALATSVPRPTRGGRTYVFTLRRGLRYSDGTPVRAGDFRASMERMLVATRANHPPYFDGIVGAGGCARRCDLSAGIESDPRARTVTIHLTRPDAEFPHKLTTAFAYVVPAGASGVPPGTGPYRVARWDLETGGLLVRNPYFGARARPAGFAERIEVAFTPPAGVEAQIATVDRGDADLVVLAEPFSSFVSSARLKALTAGSPARVHSVLNAVTEWMFLNVSRPPFDALDVRRALSFAIDRARIVRLTGGAAVAAPTCQFVPAVAPGYEPYCPYTRAPWGAPDLRRARGLIAGSGRAGSRVTVVVPEFRRDVGRYFAGLLNALGFRASLHVLTLLEYFGSVYDDGAQMGFMGWSGDYVSAANFIAPHFTCATPAERLRENVSRFCDGPLARSVGAALDGRDPDPVSALAAADRRLVDLAPAVPLTNHRSVVYVSRRVGNVQSHQSLFTLLDQLWVR</sequence>
<dbReference type="Gene3D" id="1.25.40.10">
    <property type="entry name" value="Tetratricopeptide repeat domain"/>
    <property type="match status" value="1"/>
</dbReference>
<dbReference type="SMART" id="SM00862">
    <property type="entry name" value="Trans_reg_C"/>
    <property type="match status" value="1"/>
</dbReference>
<dbReference type="GO" id="GO:0006355">
    <property type="term" value="P:regulation of DNA-templated transcription"/>
    <property type="evidence" value="ECO:0007669"/>
    <property type="project" value="InterPro"/>
</dbReference>
<reference evidence="7" key="1">
    <citation type="submission" date="2022-10" db="EMBL/GenBank/DDBJ databases">
        <title>The WGS of Solirubrobacter ginsenosidimutans DSM 21036.</title>
        <authorList>
            <person name="Jiang Z."/>
        </authorList>
    </citation>
    <scope>NUCLEOTIDE SEQUENCE</scope>
    <source>
        <strain evidence="7">DSM 21036</strain>
    </source>
</reference>
<dbReference type="InterPro" id="IPR015943">
    <property type="entry name" value="WD40/YVTN_repeat-like_dom_sf"/>
</dbReference>
<feature type="DNA-binding region" description="OmpR/PhoB-type" evidence="5">
    <location>
        <begin position="1"/>
        <end position="96"/>
    </location>
</feature>
<keyword evidence="8" id="KW-1185">Reference proteome</keyword>
<dbReference type="Gene3D" id="3.40.190.10">
    <property type="entry name" value="Periplasmic binding protein-like II"/>
    <property type="match status" value="1"/>
</dbReference>
<dbReference type="Pfam" id="PF00496">
    <property type="entry name" value="SBP_bac_5"/>
    <property type="match status" value="1"/>
</dbReference>
<evidence type="ECO:0000256" key="5">
    <source>
        <dbReference type="PROSITE-ProRule" id="PRU01091"/>
    </source>
</evidence>
<dbReference type="SUPFAM" id="SSF63825">
    <property type="entry name" value="YWTD domain"/>
    <property type="match status" value="1"/>
</dbReference>
<keyword evidence="3 5" id="KW-0238">DNA-binding</keyword>
<dbReference type="Proteomes" id="UP001149140">
    <property type="component" value="Unassembled WGS sequence"/>
</dbReference>
<dbReference type="InterPro" id="IPR001867">
    <property type="entry name" value="OmpR/PhoB-type_DNA-bd"/>
</dbReference>
<evidence type="ECO:0000256" key="3">
    <source>
        <dbReference type="ARBA" id="ARBA00023125"/>
    </source>
</evidence>
<dbReference type="CDD" id="cd15831">
    <property type="entry name" value="BTAD"/>
    <property type="match status" value="1"/>
</dbReference>
<evidence type="ECO:0000256" key="1">
    <source>
        <dbReference type="ARBA" id="ARBA00005820"/>
    </source>
</evidence>
<organism evidence="7 8">
    <name type="scientific">Solirubrobacter ginsenosidimutans</name>
    <dbReference type="NCBI Taxonomy" id="490573"/>
    <lineage>
        <taxon>Bacteria</taxon>
        <taxon>Bacillati</taxon>
        <taxon>Actinomycetota</taxon>
        <taxon>Thermoleophilia</taxon>
        <taxon>Solirubrobacterales</taxon>
        <taxon>Solirubrobacteraceae</taxon>
        <taxon>Solirubrobacter</taxon>
    </lineage>
</organism>
<dbReference type="GO" id="GO:0003677">
    <property type="term" value="F:DNA binding"/>
    <property type="evidence" value="ECO:0007669"/>
    <property type="project" value="UniProtKB-UniRule"/>
</dbReference>
<dbReference type="AlphaFoldDB" id="A0A9X3S437"/>
<name>A0A9X3S437_9ACTN</name>
<dbReference type="InterPro" id="IPR036388">
    <property type="entry name" value="WH-like_DNA-bd_sf"/>
</dbReference>
<dbReference type="InterPro" id="IPR016032">
    <property type="entry name" value="Sig_transdc_resp-reg_C-effctor"/>
</dbReference>
<comment type="caution">
    <text evidence="7">The sequence shown here is derived from an EMBL/GenBank/DDBJ whole genome shotgun (WGS) entry which is preliminary data.</text>
</comment>
<dbReference type="PANTHER" id="PTHR35807">
    <property type="entry name" value="TRANSCRIPTIONAL REGULATOR REDD-RELATED"/>
    <property type="match status" value="1"/>
</dbReference>
<dbReference type="Gene3D" id="2.130.10.10">
    <property type="entry name" value="YVTN repeat-like/Quinoprotein amine dehydrogenase"/>
    <property type="match status" value="2"/>
</dbReference>
<dbReference type="InterPro" id="IPR005158">
    <property type="entry name" value="BTAD"/>
</dbReference>
<dbReference type="SUPFAM" id="SSF46894">
    <property type="entry name" value="C-terminal effector domain of the bipartite response regulators"/>
    <property type="match status" value="1"/>
</dbReference>
<keyword evidence="2" id="KW-0805">Transcription regulation</keyword>
<dbReference type="EMBL" id="JAPDOD010000044">
    <property type="protein sequence ID" value="MDA0165269.1"/>
    <property type="molecule type" value="Genomic_DNA"/>
</dbReference>
<gene>
    <name evidence="7" type="ORF">OM076_33685</name>
</gene>
<dbReference type="InterPro" id="IPR011990">
    <property type="entry name" value="TPR-like_helical_dom_sf"/>
</dbReference>
<dbReference type="GO" id="GO:0000160">
    <property type="term" value="P:phosphorelay signal transduction system"/>
    <property type="evidence" value="ECO:0007669"/>
    <property type="project" value="InterPro"/>
</dbReference>
<dbReference type="RefSeq" id="WP_270044526.1">
    <property type="nucleotide sequence ID" value="NZ_JAPDOD010000044.1"/>
</dbReference>
<proteinExistence type="inferred from homology"/>